<gene>
    <name evidence="2" type="ORF">V8G58_07280</name>
</gene>
<evidence type="ECO:0000259" key="1">
    <source>
        <dbReference type="Pfam" id="PF04264"/>
    </source>
</evidence>
<dbReference type="Pfam" id="PF04264">
    <property type="entry name" value="YceI"/>
    <property type="match status" value="1"/>
</dbReference>
<evidence type="ECO:0000313" key="3">
    <source>
        <dbReference type="Proteomes" id="UP001610100"/>
    </source>
</evidence>
<name>A0ABW7MYK5_9FLAO</name>
<organism evidence="2 3">
    <name type="scientific">Gaetbulibacter aestuarii</name>
    <dbReference type="NCBI Taxonomy" id="1502358"/>
    <lineage>
        <taxon>Bacteria</taxon>
        <taxon>Pseudomonadati</taxon>
        <taxon>Bacteroidota</taxon>
        <taxon>Flavobacteriia</taxon>
        <taxon>Flavobacteriales</taxon>
        <taxon>Flavobacteriaceae</taxon>
        <taxon>Gaetbulibacter</taxon>
    </lineage>
</organism>
<evidence type="ECO:0000313" key="2">
    <source>
        <dbReference type="EMBL" id="MFH6771734.1"/>
    </source>
</evidence>
<accession>A0ABW7MYK5</accession>
<feature type="domain" description="Lipid/polyisoprenoid-binding YceI-like" evidence="1">
    <location>
        <begin position="66"/>
        <end position="188"/>
    </location>
</feature>
<comment type="caution">
    <text evidence="2">The sequence shown here is derived from an EMBL/GenBank/DDBJ whole genome shotgun (WGS) entry which is preliminary data.</text>
</comment>
<sequence length="192" mass="21921">MKRFVILILVFCVFGFSSDYIKRTRVYVAPESQLVIKGKTNINRFSCEFDATNLKNPIPVYFQNENGKMVFQETHLVLNTRCFDCGNKHMNDDFYDLLHADTYPEIVLNLRSVSLDTNTSNTVNAIVDIHISGVMNSYKIPLKIDQQDKMVVTGTLELNINDFNIEAPRKALGLIVVSEFIKIDLHLNIAEV</sequence>
<proteinExistence type="predicted"/>
<dbReference type="RefSeq" id="WP_344740908.1">
    <property type="nucleotide sequence ID" value="NZ_BAABAY010000002.1"/>
</dbReference>
<protein>
    <submittedName>
        <fullName evidence="2">YceI family protein</fullName>
    </submittedName>
</protein>
<keyword evidence="3" id="KW-1185">Reference proteome</keyword>
<dbReference type="InterPro" id="IPR036761">
    <property type="entry name" value="TTHA0802/YceI-like_sf"/>
</dbReference>
<dbReference type="Proteomes" id="UP001610100">
    <property type="component" value="Unassembled WGS sequence"/>
</dbReference>
<dbReference type="SUPFAM" id="SSF101874">
    <property type="entry name" value="YceI-like"/>
    <property type="match status" value="1"/>
</dbReference>
<reference evidence="2 3" key="1">
    <citation type="submission" date="2024-02" db="EMBL/GenBank/DDBJ databases">
        <title>A Gaetbulibacter species isolated from tidal flats and genomic insights of their niches.</title>
        <authorList>
            <person name="Ye Y."/>
        </authorList>
    </citation>
    <scope>NUCLEOTIDE SEQUENCE [LARGE SCALE GENOMIC DNA]</scope>
    <source>
        <strain evidence="2 3">KYW382</strain>
    </source>
</reference>
<dbReference type="Gene3D" id="2.40.128.110">
    <property type="entry name" value="Lipid/polyisoprenoid-binding, YceI-like"/>
    <property type="match status" value="1"/>
</dbReference>
<dbReference type="InterPro" id="IPR007372">
    <property type="entry name" value="Lipid/polyisoprenoid-bd_YceI"/>
</dbReference>
<dbReference type="EMBL" id="JBAWKB010000002">
    <property type="protein sequence ID" value="MFH6771734.1"/>
    <property type="molecule type" value="Genomic_DNA"/>
</dbReference>